<dbReference type="GO" id="GO:0004674">
    <property type="term" value="F:protein serine/threonine kinase activity"/>
    <property type="evidence" value="ECO:0007669"/>
    <property type="project" value="UniProtKB-EC"/>
</dbReference>
<protein>
    <recommendedName>
        <fullName evidence="1">non-specific serine/threonine protein kinase</fullName>
        <ecNumber evidence="1">2.7.11.1</ecNumber>
    </recommendedName>
</protein>
<dbReference type="InterPro" id="IPR050235">
    <property type="entry name" value="CK1_Ser-Thr_kinase"/>
</dbReference>
<dbReference type="Gene3D" id="1.10.510.10">
    <property type="entry name" value="Transferase(Phosphotransferase) domain 1"/>
    <property type="match status" value="1"/>
</dbReference>
<evidence type="ECO:0000313" key="4">
    <source>
        <dbReference type="Proteomes" id="UP000053989"/>
    </source>
</evidence>
<dbReference type="InParanoid" id="A0A0C2YX12"/>
<proteinExistence type="predicted"/>
<dbReference type="InterPro" id="IPR011009">
    <property type="entry name" value="Kinase-like_dom_sf"/>
</dbReference>
<reference evidence="3 4" key="1">
    <citation type="submission" date="2014-04" db="EMBL/GenBank/DDBJ databases">
        <authorList>
            <consortium name="DOE Joint Genome Institute"/>
            <person name="Kuo A."/>
            <person name="Kohler A."/>
            <person name="Nagy L.G."/>
            <person name="Floudas D."/>
            <person name="Copeland A."/>
            <person name="Barry K.W."/>
            <person name="Cichocki N."/>
            <person name="Veneault-Fourrey C."/>
            <person name="LaButti K."/>
            <person name="Lindquist E.A."/>
            <person name="Lipzen A."/>
            <person name="Lundell T."/>
            <person name="Morin E."/>
            <person name="Murat C."/>
            <person name="Sun H."/>
            <person name="Tunlid A."/>
            <person name="Henrissat B."/>
            <person name="Grigoriev I.V."/>
            <person name="Hibbett D.S."/>
            <person name="Martin F."/>
            <person name="Nordberg H.P."/>
            <person name="Cantor M.N."/>
            <person name="Hua S.X."/>
        </authorList>
    </citation>
    <scope>NUCLEOTIDE SEQUENCE [LARGE SCALE GENOMIC DNA]</scope>
    <source>
        <strain evidence="3 4">Foug A</strain>
    </source>
</reference>
<evidence type="ECO:0000259" key="2">
    <source>
        <dbReference type="PROSITE" id="PS50011"/>
    </source>
</evidence>
<sequence length="204" mass="22571">GDVYSGQQTNISINTEVVIKIARSSAEAIALKHKYWILQHLSGIHGIPKALWLGQESEYHVIVLKCLGPSLEDHFKACGQMFSLNTVMLIAVQLLSHLQNIHSSHYIHHDIKPANILTHLKDSLNMLYLADFGITKQYCHPNTHIHIPFNVEIPLTDTLVFASLNSHMGRELSQHDTVPAPSMGTASPSFISKLTIGLNPLTAS</sequence>
<organism evidence="3 4">
    <name type="scientific">Scleroderma citrinum Foug A</name>
    <dbReference type="NCBI Taxonomy" id="1036808"/>
    <lineage>
        <taxon>Eukaryota</taxon>
        <taxon>Fungi</taxon>
        <taxon>Dikarya</taxon>
        <taxon>Basidiomycota</taxon>
        <taxon>Agaricomycotina</taxon>
        <taxon>Agaricomycetes</taxon>
        <taxon>Agaricomycetidae</taxon>
        <taxon>Boletales</taxon>
        <taxon>Sclerodermatineae</taxon>
        <taxon>Sclerodermataceae</taxon>
        <taxon>Scleroderma</taxon>
    </lineage>
</organism>
<dbReference type="GO" id="GO:0005524">
    <property type="term" value="F:ATP binding"/>
    <property type="evidence" value="ECO:0007669"/>
    <property type="project" value="InterPro"/>
</dbReference>
<dbReference type="EC" id="2.7.11.1" evidence="1"/>
<dbReference type="PROSITE" id="PS50011">
    <property type="entry name" value="PROTEIN_KINASE_DOM"/>
    <property type="match status" value="1"/>
</dbReference>
<dbReference type="InterPro" id="IPR000719">
    <property type="entry name" value="Prot_kinase_dom"/>
</dbReference>
<dbReference type="SUPFAM" id="SSF56112">
    <property type="entry name" value="Protein kinase-like (PK-like)"/>
    <property type="match status" value="1"/>
</dbReference>
<dbReference type="InterPro" id="IPR008271">
    <property type="entry name" value="Ser/Thr_kinase_AS"/>
</dbReference>
<evidence type="ECO:0000256" key="1">
    <source>
        <dbReference type="ARBA" id="ARBA00012513"/>
    </source>
</evidence>
<evidence type="ECO:0000313" key="3">
    <source>
        <dbReference type="EMBL" id="KIM54128.1"/>
    </source>
</evidence>
<dbReference type="STRING" id="1036808.A0A0C2YX12"/>
<dbReference type="SMART" id="SM00220">
    <property type="entry name" value="S_TKc"/>
    <property type="match status" value="1"/>
</dbReference>
<keyword evidence="4" id="KW-1185">Reference proteome</keyword>
<dbReference type="PANTHER" id="PTHR11909">
    <property type="entry name" value="CASEIN KINASE-RELATED"/>
    <property type="match status" value="1"/>
</dbReference>
<dbReference type="Proteomes" id="UP000053989">
    <property type="component" value="Unassembled WGS sequence"/>
</dbReference>
<dbReference type="AlphaFoldDB" id="A0A0C2YX12"/>
<dbReference type="OrthoDB" id="2602787at2759"/>
<gene>
    <name evidence="3" type="ORF">SCLCIDRAFT_137409</name>
</gene>
<dbReference type="HOGENOM" id="CLU_019279_2_0_1"/>
<dbReference type="PROSITE" id="PS00108">
    <property type="entry name" value="PROTEIN_KINASE_ST"/>
    <property type="match status" value="1"/>
</dbReference>
<dbReference type="EMBL" id="KN822161">
    <property type="protein sequence ID" value="KIM54128.1"/>
    <property type="molecule type" value="Genomic_DNA"/>
</dbReference>
<accession>A0A0C2YX12</accession>
<reference evidence="4" key="2">
    <citation type="submission" date="2015-01" db="EMBL/GenBank/DDBJ databases">
        <title>Evolutionary Origins and Diversification of the Mycorrhizal Mutualists.</title>
        <authorList>
            <consortium name="DOE Joint Genome Institute"/>
            <consortium name="Mycorrhizal Genomics Consortium"/>
            <person name="Kohler A."/>
            <person name="Kuo A."/>
            <person name="Nagy L.G."/>
            <person name="Floudas D."/>
            <person name="Copeland A."/>
            <person name="Barry K.W."/>
            <person name="Cichocki N."/>
            <person name="Veneault-Fourrey C."/>
            <person name="LaButti K."/>
            <person name="Lindquist E.A."/>
            <person name="Lipzen A."/>
            <person name="Lundell T."/>
            <person name="Morin E."/>
            <person name="Murat C."/>
            <person name="Riley R."/>
            <person name="Ohm R."/>
            <person name="Sun H."/>
            <person name="Tunlid A."/>
            <person name="Henrissat B."/>
            <person name="Grigoriev I.V."/>
            <person name="Hibbett D.S."/>
            <person name="Martin F."/>
        </authorList>
    </citation>
    <scope>NUCLEOTIDE SEQUENCE [LARGE SCALE GENOMIC DNA]</scope>
    <source>
        <strain evidence="4">Foug A</strain>
    </source>
</reference>
<dbReference type="Pfam" id="PF00069">
    <property type="entry name" value="Pkinase"/>
    <property type="match status" value="1"/>
</dbReference>
<feature type="domain" description="Protein kinase" evidence="2">
    <location>
        <begin position="1"/>
        <end position="204"/>
    </location>
</feature>
<feature type="non-terminal residue" evidence="3">
    <location>
        <position position="1"/>
    </location>
</feature>
<name>A0A0C2YX12_9AGAM</name>